<dbReference type="Pfam" id="PF01112">
    <property type="entry name" value="Asparaginase_2"/>
    <property type="match status" value="1"/>
</dbReference>
<keyword evidence="1" id="KW-0645">Protease</keyword>
<dbReference type="InterPro" id="IPR029055">
    <property type="entry name" value="Ntn_hydrolases_N"/>
</dbReference>
<evidence type="ECO:0000313" key="9">
    <source>
        <dbReference type="Proteomes" id="UP000534870"/>
    </source>
</evidence>
<sequence length="328" mass="34360">MALSAALRPAAARAEAIPVLVIHGGAGVIKADMSPERQKIVKAALARALDAGYAVLKAGKPAKDAVVASIRVLEDDPNFNAGKGAVFTHDGHNEMDAAIMDGATLQAGAVAGVRHVRNPITLARAVMEHSKHVLLIGQGAEAFARTQGIDLVDPSYFWTQRRWDQLQKALREDAAHVRHADETTDRHFGTVGAVALDRDGHLAAGTSTGGMTDKLWGRVGDSPLIGAGTYANAGCAMSGTGWGEFYIRTVAAHEICMRVTLLHEPLAHAADDVINHEIPALGGNGGAILVDAQGNIATPFNTSGMYRAWIGRDGISHVAIFADGAPAQ</sequence>
<dbReference type="PANTHER" id="PTHR10188">
    <property type="entry name" value="L-ASPARAGINASE"/>
    <property type="match status" value="1"/>
</dbReference>
<accession>A0A7Y7M7I8</accession>
<name>A0A7Y7M7I8_9PROT</name>
<evidence type="ECO:0000256" key="1">
    <source>
        <dbReference type="ARBA" id="ARBA00022670"/>
    </source>
</evidence>
<organism evidence="8 9">
    <name type="scientific">Nguyenibacter vanlangensis</name>
    <dbReference type="NCBI Taxonomy" id="1216886"/>
    <lineage>
        <taxon>Bacteria</taxon>
        <taxon>Pseudomonadati</taxon>
        <taxon>Pseudomonadota</taxon>
        <taxon>Alphaproteobacteria</taxon>
        <taxon>Acetobacterales</taxon>
        <taxon>Acetobacteraceae</taxon>
        <taxon>Nguyenibacter</taxon>
    </lineage>
</organism>
<dbReference type="SUPFAM" id="SSF56235">
    <property type="entry name" value="N-terminal nucleophile aminohydrolases (Ntn hydrolases)"/>
    <property type="match status" value="1"/>
</dbReference>
<dbReference type="AlphaFoldDB" id="A0A7Y7M7I8"/>
<feature type="site" description="Cleavage; by autolysis" evidence="7">
    <location>
        <begin position="189"/>
        <end position="190"/>
    </location>
</feature>
<evidence type="ECO:0000256" key="3">
    <source>
        <dbReference type="ARBA" id="ARBA00022813"/>
    </source>
</evidence>
<feature type="active site" description="Nucleophile" evidence="5">
    <location>
        <position position="190"/>
    </location>
</feature>
<feature type="binding site" evidence="6">
    <location>
        <begin position="240"/>
        <end position="243"/>
    </location>
    <ligand>
        <name>substrate</name>
    </ligand>
</feature>
<reference evidence="8 9" key="1">
    <citation type="submission" date="2020-06" db="EMBL/GenBank/DDBJ databases">
        <title>Description of novel acetic acid bacteria.</title>
        <authorList>
            <person name="Sombolestani A."/>
        </authorList>
    </citation>
    <scope>NUCLEOTIDE SEQUENCE [LARGE SCALE GENOMIC DNA]</scope>
    <source>
        <strain evidence="8 9">LMG 31431</strain>
    </source>
</reference>
<dbReference type="GO" id="GO:0008233">
    <property type="term" value="F:peptidase activity"/>
    <property type="evidence" value="ECO:0007669"/>
    <property type="project" value="UniProtKB-KW"/>
</dbReference>
<dbReference type="FunFam" id="3.60.20.30:FF:000001">
    <property type="entry name" value="Isoaspartyl peptidase/L-asparaginase"/>
    <property type="match status" value="1"/>
</dbReference>
<keyword evidence="2" id="KW-0378">Hydrolase</keyword>
<evidence type="ECO:0000313" key="8">
    <source>
        <dbReference type="EMBL" id="NVN11861.1"/>
    </source>
</evidence>
<dbReference type="PANTHER" id="PTHR10188:SF6">
    <property type="entry name" value="N(4)-(BETA-N-ACETYLGLUCOSAMINYL)-L-ASPARAGINASE"/>
    <property type="match status" value="1"/>
</dbReference>
<keyword evidence="3" id="KW-0068">Autocatalytic cleavage</keyword>
<dbReference type="GO" id="GO:0006508">
    <property type="term" value="P:proteolysis"/>
    <property type="evidence" value="ECO:0007669"/>
    <property type="project" value="UniProtKB-KW"/>
</dbReference>
<dbReference type="Gene3D" id="3.60.20.30">
    <property type="entry name" value="(Glycosyl)asparaginase"/>
    <property type="match status" value="1"/>
</dbReference>
<dbReference type="CDD" id="cd04701">
    <property type="entry name" value="Asparaginase_2"/>
    <property type="match status" value="1"/>
</dbReference>
<dbReference type="EMBL" id="JABXXP010000270">
    <property type="protein sequence ID" value="NVN11861.1"/>
    <property type="molecule type" value="Genomic_DNA"/>
</dbReference>
<evidence type="ECO:0000256" key="7">
    <source>
        <dbReference type="PIRSR" id="PIRSR600246-3"/>
    </source>
</evidence>
<evidence type="ECO:0000256" key="5">
    <source>
        <dbReference type="PIRSR" id="PIRSR600246-1"/>
    </source>
</evidence>
<evidence type="ECO:0000256" key="2">
    <source>
        <dbReference type="ARBA" id="ARBA00022801"/>
    </source>
</evidence>
<comment type="caution">
    <text evidence="8">The sequence shown here is derived from an EMBL/GenBank/DDBJ whole genome shotgun (WGS) entry which is preliminary data.</text>
</comment>
<evidence type="ECO:0000256" key="6">
    <source>
        <dbReference type="PIRSR" id="PIRSR600246-2"/>
    </source>
</evidence>
<gene>
    <name evidence="8" type="ORF">HUK84_12175</name>
</gene>
<feature type="binding site" evidence="6">
    <location>
        <begin position="218"/>
        <end position="221"/>
    </location>
    <ligand>
        <name>substrate</name>
    </ligand>
</feature>
<dbReference type="GO" id="GO:0016811">
    <property type="term" value="F:hydrolase activity, acting on carbon-nitrogen (but not peptide) bonds, in linear amides"/>
    <property type="evidence" value="ECO:0007669"/>
    <property type="project" value="UniProtKB-ARBA"/>
</dbReference>
<evidence type="ECO:0000256" key="4">
    <source>
        <dbReference type="ARBA" id="ARBA00069124"/>
    </source>
</evidence>
<dbReference type="InterPro" id="IPR000246">
    <property type="entry name" value="Peptidase_T2"/>
</dbReference>
<proteinExistence type="predicted"/>
<dbReference type="Proteomes" id="UP000534870">
    <property type="component" value="Unassembled WGS sequence"/>
</dbReference>
<protein>
    <recommendedName>
        <fullName evidence="4">Isoaspartyl peptidase</fullName>
    </recommendedName>
</protein>